<dbReference type="SMART" id="SM00846">
    <property type="entry name" value="Gp_dh_N"/>
    <property type="match status" value="1"/>
</dbReference>
<dbReference type="RefSeq" id="WP_338737435.1">
    <property type="nucleotide sequence ID" value="NZ_CP146612.1"/>
</dbReference>
<evidence type="ECO:0000256" key="3">
    <source>
        <dbReference type="ARBA" id="ARBA00023027"/>
    </source>
</evidence>
<dbReference type="InterPro" id="IPR000846">
    <property type="entry name" value="DapB_N"/>
</dbReference>
<dbReference type="PROSITE" id="PS00071">
    <property type="entry name" value="GAPDH"/>
    <property type="match status" value="1"/>
</dbReference>
<dbReference type="InterPro" id="IPR020829">
    <property type="entry name" value="GlycerAld_3-P_DH_cat"/>
</dbReference>
<keyword evidence="3" id="KW-0520">NAD</keyword>
<dbReference type="PIRSF" id="PIRSF000149">
    <property type="entry name" value="GAP_DH"/>
    <property type="match status" value="1"/>
</dbReference>
<dbReference type="EMBL" id="CP146612">
    <property type="protein sequence ID" value="WWX25295.1"/>
    <property type="molecule type" value="Genomic_DNA"/>
</dbReference>
<keyword evidence="2 5" id="KW-0560">Oxidoreductase</keyword>
<dbReference type="CDD" id="cd18127">
    <property type="entry name" value="GAPDH_II_C"/>
    <property type="match status" value="1"/>
</dbReference>
<dbReference type="InterPro" id="IPR036291">
    <property type="entry name" value="NAD(P)-bd_dom_sf"/>
</dbReference>
<dbReference type="Pfam" id="PF01113">
    <property type="entry name" value="DapB_N"/>
    <property type="match status" value="1"/>
</dbReference>
<keyword evidence="6" id="KW-1185">Reference proteome</keyword>
<keyword evidence="1" id="KW-0521">NADP</keyword>
<name>A0ABZ2J326_9CHLR</name>
<dbReference type="Pfam" id="PF02800">
    <property type="entry name" value="Gp_dh_C"/>
    <property type="match status" value="1"/>
</dbReference>
<dbReference type="EC" id="1.2.1.59" evidence="5"/>
<evidence type="ECO:0000259" key="4">
    <source>
        <dbReference type="SMART" id="SM00846"/>
    </source>
</evidence>
<dbReference type="InterPro" id="IPR006436">
    <property type="entry name" value="Glyceraldehyde-3-P_DH_2_arc"/>
</dbReference>
<dbReference type="HAMAP" id="MF_00559">
    <property type="entry name" value="G3P_dehdrog_arch"/>
    <property type="match status" value="1"/>
</dbReference>
<feature type="domain" description="Glyceraldehyde 3-phosphate dehydrogenase NAD(P) binding" evidence="4">
    <location>
        <begin position="4"/>
        <end position="142"/>
    </location>
</feature>
<dbReference type="Gene3D" id="3.40.50.720">
    <property type="entry name" value="NAD(P)-binding Rossmann-like Domain"/>
    <property type="match status" value="1"/>
</dbReference>
<dbReference type="InterPro" id="IPR020831">
    <property type="entry name" value="GlycerAld/Erythrose_P_DH"/>
</dbReference>
<gene>
    <name evidence="5" type="ORF">V8247_08565</name>
</gene>
<evidence type="ECO:0000256" key="1">
    <source>
        <dbReference type="ARBA" id="ARBA00022857"/>
    </source>
</evidence>
<protein>
    <submittedName>
        <fullName evidence="5">Type II glyceraldehyde-3-phosphate dehydrogenase</fullName>
        <ecNumber evidence="5">1.2.1.59</ecNumber>
    </submittedName>
</protein>
<dbReference type="SUPFAM" id="SSF51735">
    <property type="entry name" value="NAD(P)-binding Rossmann-fold domains"/>
    <property type="match status" value="1"/>
</dbReference>
<evidence type="ECO:0000313" key="6">
    <source>
        <dbReference type="Proteomes" id="UP001375370"/>
    </source>
</evidence>
<dbReference type="GO" id="GO:0043891">
    <property type="term" value="F:glyceraldehyde-3-phosphate dehydrogenase [NAD(P)+] (phosphorylating) activity"/>
    <property type="evidence" value="ECO:0007669"/>
    <property type="project" value="UniProtKB-EC"/>
</dbReference>
<proteinExistence type="inferred from homology"/>
<dbReference type="NCBIfam" id="TIGR01546">
    <property type="entry name" value="GAPDH-II_archae"/>
    <property type="match status" value="1"/>
</dbReference>
<evidence type="ECO:0000256" key="2">
    <source>
        <dbReference type="ARBA" id="ARBA00023002"/>
    </source>
</evidence>
<evidence type="ECO:0000313" key="5">
    <source>
        <dbReference type="EMBL" id="WWX25295.1"/>
    </source>
</evidence>
<dbReference type="Proteomes" id="UP001375370">
    <property type="component" value="Chromosome"/>
</dbReference>
<dbReference type="Gene3D" id="3.30.360.10">
    <property type="entry name" value="Dihydrodipicolinate Reductase, domain 2"/>
    <property type="match status" value="1"/>
</dbReference>
<sequence length="379" mass="41742">MGKIRVGINGYGVIGKRVADAVALQDDMEVAGVTAVNADYRIRIAAERGYPIYSAVPEKLSMMNEAGIPAVGDLDDLIKKVDVVVDCTPKGVGAQLKSVYETAGVKAIFQGAEKHEVAGMSFVAQVNYAEALNRQFARVVSCNTTALCRVMNTFHRRGWIKRARVMILRRGTDPWESHRDGMINTVIPETKVPSHQGPDARTVIKGLDITTMAGAGPFNLSHMHYAMVETNHQISLKELRHALWEEPRLAFVRSSDGIVAMNSVIELMRDLRRPRNDMWEVGIWEDALAADEREAYLVFQVHNEAVTIPENIDAIRAMTGIETDGAKSIEKTNLAMGIVKSFLPTTIPEAAVHAAIGEALKAERAEFRDEGYKGAEEPF</sequence>
<dbReference type="SUPFAM" id="SSF55347">
    <property type="entry name" value="Glyceraldehyde-3-phosphate dehydrogenase-like, C-terminal domain"/>
    <property type="match status" value="1"/>
</dbReference>
<organism evidence="5 6">
    <name type="scientific">Candidatus Dehalogenimonas loeffleri</name>
    <dbReference type="NCBI Taxonomy" id="3127115"/>
    <lineage>
        <taxon>Bacteria</taxon>
        <taxon>Bacillati</taxon>
        <taxon>Chloroflexota</taxon>
        <taxon>Dehalococcoidia</taxon>
        <taxon>Dehalococcoidales</taxon>
        <taxon>Dehalococcoidaceae</taxon>
        <taxon>Dehalogenimonas</taxon>
    </lineage>
</organism>
<dbReference type="InterPro" id="IPR020830">
    <property type="entry name" value="GlycerAld_3-P_DH_AS"/>
</dbReference>
<dbReference type="NCBIfam" id="NF003251">
    <property type="entry name" value="PRK04207.1"/>
    <property type="match status" value="1"/>
</dbReference>
<dbReference type="InterPro" id="IPR020828">
    <property type="entry name" value="GlycerAld_3-P_DH_NAD(P)-bd"/>
</dbReference>
<accession>A0ABZ2J326</accession>
<dbReference type="CDD" id="cd02278">
    <property type="entry name" value="GAPDH_II_N"/>
    <property type="match status" value="1"/>
</dbReference>
<reference evidence="5 6" key="1">
    <citation type="submission" date="2024-03" db="EMBL/GenBank/DDBJ databases">
        <title>A Dehalogenimonas Isolated from Estuarine Sediments Dihaloeliminates Chlorinated Alkanes.</title>
        <authorList>
            <person name="Yang Y."/>
            <person name="Wang H."/>
        </authorList>
    </citation>
    <scope>NUCLEOTIDE SEQUENCE [LARGE SCALE GENOMIC DNA]</scope>
    <source>
        <strain evidence="5 6">W</strain>
    </source>
</reference>